<comment type="caution">
    <text evidence="2">The sequence shown here is derived from an EMBL/GenBank/DDBJ whole genome shotgun (WGS) entry which is preliminary data.</text>
</comment>
<keyword evidence="3" id="KW-1185">Reference proteome</keyword>
<gene>
    <name evidence="2" type="ORF">GCM10010393_31450</name>
</gene>
<sequence>MILAHLPVQLNTDRDDARRLGARGGGRRKSRPVHPGWGAPGSGVAATLGREAPSEEDGLREVQVAAARDLGGTTDGGTATGHGVARLHPDESRRRLGRLGDEEAERVA</sequence>
<evidence type="ECO:0000256" key="1">
    <source>
        <dbReference type="SAM" id="MobiDB-lite"/>
    </source>
</evidence>
<evidence type="ECO:0000313" key="3">
    <source>
        <dbReference type="Proteomes" id="UP001499942"/>
    </source>
</evidence>
<reference evidence="2 3" key="1">
    <citation type="journal article" date="2019" name="Int. J. Syst. Evol. Microbiol.">
        <title>The Global Catalogue of Microorganisms (GCM) 10K type strain sequencing project: providing services to taxonomists for standard genome sequencing and annotation.</title>
        <authorList>
            <consortium name="The Broad Institute Genomics Platform"/>
            <consortium name="The Broad Institute Genome Sequencing Center for Infectious Disease"/>
            <person name="Wu L."/>
            <person name="Ma J."/>
        </authorList>
    </citation>
    <scope>NUCLEOTIDE SEQUENCE [LARGE SCALE GENOMIC DNA]</scope>
    <source>
        <strain evidence="2 3">JCM 5062</strain>
    </source>
</reference>
<name>A0ABN3M804_9ACTN</name>
<protein>
    <submittedName>
        <fullName evidence="2">Uncharacterized protein</fullName>
    </submittedName>
</protein>
<evidence type="ECO:0000313" key="2">
    <source>
        <dbReference type="EMBL" id="GAA2497116.1"/>
    </source>
</evidence>
<proteinExistence type="predicted"/>
<feature type="region of interest" description="Disordered" evidence="1">
    <location>
        <begin position="1"/>
        <end position="108"/>
    </location>
</feature>
<dbReference type="EMBL" id="BAAASR010000018">
    <property type="protein sequence ID" value="GAA2497116.1"/>
    <property type="molecule type" value="Genomic_DNA"/>
</dbReference>
<feature type="compositionally biased region" description="Basic and acidic residues" evidence="1">
    <location>
        <begin position="87"/>
        <end position="108"/>
    </location>
</feature>
<accession>A0ABN3M804</accession>
<organism evidence="2 3">
    <name type="scientific">Streptomyces gobitricini</name>
    <dbReference type="NCBI Taxonomy" id="68211"/>
    <lineage>
        <taxon>Bacteria</taxon>
        <taxon>Bacillati</taxon>
        <taxon>Actinomycetota</taxon>
        <taxon>Actinomycetes</taxon>
        <taxon>Kitasatosporales</taxon>
        <taxon>Streptomycetaceae</taxon>
        <taxon>Streptomyces</taxon>
    </lineage>
</organism>
<dbReference type="Proteomes" id="UP001499942">
    <property type="component" value="Unassembled WGS sequence"/>
</dbReference>